<proteinExistence type="predicted"/>
<protein>
    <submittedName>
        <fullName evidence="2">Uncharacterized protein</fullName>
    </submittedName>
</protein>
<feature type="region of interest" description="Disordered" evidence="1">
    <location>
        <begin position="1"/>
        <end position="37"/>
    </location>
</feature>
<evidence type="ECO:0000313" key="2">
    <source>
        <dbReference type="EMBL" id="CAD9563577.1"/>
    </source>
</evidence>
<dbReference type="Gene3D" id="3.40.50.300">
    <property type="entry name" value="P-loop containing nucleotide triphosphate hydrolases"/>
    <property type="match status" value="1"/>
</dbReference>
<organism evidence="2">
    <name type="scientific">Leptocylindrus danicus</name>
    <dbReference type="NCBI Taxonomy" id="163516"/>
    <lineage>
        <taxon>Eukaryota</taxon>
        <taxon>Sar</taxon>
        <taxon>Stramenopiles</taxon>
        <taxon>Ochrophyta</taxon>
        <taxon>Bacillariophyta</taxon>
        <taxon>Coscinodiscophyceae</taxon>
        <taxon>Chaetocerotophycidae</taxon>
        <taxon>Leptocylindrales</taxon>
        <taxon>Leptocylindraceae</taxon>
        <taxon>Leptocylindrus</taxon>
    </lineage>
</organism>
<dbReference type="EMBL" id="HBGY01006621">
    <property type="protein sequence ID" value="CAD9563577.1"/>
    <property type="molecule type" value="Transcribed_RNA"/>
</dbReference>
<evidence type="ECO:0000256" key="1">
    <source>
        <dbReference type="SAM" id="MobiDB-lite"/>
    </source>
</evidence>
<sequence length="118" mass="13205">MRGIRMYHNVDHRGSSRSSEGRAVSSTGAGGGSDGVELFTMEPMLPESPCACDKNLTWVSRSDDTEEIVAKRLADFHVESKSILDFYESRDKLIRFVPYLGVDDLPKLVDVIRDKLVQ</sequence>
<dbReference type="InterPro" id="IPR027417">
    <property type="entry name" value="P-loop_NTPase"/>
</dbReference>
<dbReference type="AlphaFoldDB" id="A0A7S2NXB7"/>
<feature type="compositionally biased region" description="Low complexity" evidence="1">
    <location>
        <begin position="16"/>
        <end position="26"/>
    </location>
</feature>
<gene>
    <name evidence="2" type="ORF">LDAN0321_LOCUS4065</name>
</gene>
<accession>A0A7S2NXB7</accession>
<name>A0A7S2NXB7_9STRA</name>
<reference evidence="2" key="1">
    <citation type="submission" date="2021-01" db="EMBL/GenBank/DDBJ databases">
        <authorList>
            <person name="Corre E."/>
            <person name="Pelletier E."/>
            <person name="Niang G."/>
            <person name="Scheremetjew M."/>
            <person name="Finn R."/>
            <person name="Kale V."/>
            <person name="Holt S."/>
            <person name="Cochrane G."/>
            <person name="Meng A."/>
            <person name="Brown T."/>
            <person name="Cohen L."/>
        </authorList>
    </citation>
    <scope>NUCLEOTIDE SEQUENCE</scope>
    <source>
        <strain evidence="2">B650</strain>
    </source>
</reference>